<comment type="caution">
    <text evidence="1">The sequence shown here is derived from an EMBL/GenBank/DDBJ whole genome shotgun (WGS) entry which is preliminary data.</text>
</comment>
<sequence>MFGLFSRKKNIVDDDQEDWILQQSAWLDEHIGFPNKPVPLITPTEHFFSRPPPTGHERALHVFNEVKQLMGLQEWPCDVKAQEDDINPRVSDLAIVQNPPLSPSDVHRGTAMIPVQHRPH</sequence>
<organism evidence="1 2">
    <name type="scientific">Roseibium salinum</name>
    <dbReference type="NCBI Taxonomy" id="1604349"/>
    <lineage>
        <taxon>Bacteria</taxon>
        <taxon>Pseudomonadati</taxon>
        <taxon>Pseudomonadota</taxon>
        <taxon>Alphaproteobacteria</taxon>
        <taxon>Hyphomicrobiales</taxon>
        <taxon>Stappiaceae</taxon>
        <taxon>Roseibium</taxon>
    </lineage>
</organism>
<name>A0ABT3R534_9HYPH</name>
<reference evidence="1 2" key="1">
    <citation type="journal article" date="2016" name="Int. J. Syst. Evol. Microbiol.">
        <title>Labrenzia salina sp. nov., isolated from the rhizosphere of the halophyte Arthrocnemum macrostachyum.</title>
        <authorList>
            <person name="Camacho M."/>
            <person name="Redondo-Gomez S."/>
            <person name="Rodriguez-Llorente I."/>
            <person name="Rohde M."/>
            <person name="Sproer C."/>
            <person name="Schumann P."/>
            <person name="Klenk H.P."/>
            <person name="Montero-Calasanz M.D.C."/>
        </authorList>
    </citation>
    <scope>NUCLEOTIDE SEQUENCE [LARGE SCALE GENOMIC DNA]</scope>
    <source>
        <strain evidence="1 2">DSM 29163</strain>
    </source>
</reference>
<dbReference type="EMBL" id="JAPEVI010000003">
    <property type="protein sequence ID" value="MCX2724338.1"/>
    <property type="molecule type" value="Genomic_DNA"/>
</dbReference>
<protein>
    <submittedName>
        <fullName evidence="1">Uncharacterized protein</fullName>
    </submittedName>
</protein>
<proteinExistence type="predicted"/>
<keyword evidence="2" id="KW-1185">Reference proteome</keyword>
<accession>A0ABT3R534</accession>
<dbReference type="Proteomes" id="UP001300261">
    <property type="component" value="Unassembled WGS sequence"/>
</dbReference>
<evidence type="ECO:0000313" key="1">
    <source>
        <dbReference type="EMBL" id="MCX2724338.1"/>
    </source>
</evidence>
<gene>
    <name evidence="1" type="ORF">ON753_18505</name>
</gene>
<dbReference type="RefSeq" id="WP_265964257.1">
    <property type="nucleotide sequence ID" value="NZ_JAPEVI010000003.1"/>
</dbReference>
<evidence type="ECO:0000313" key="2">
    <source>
        <dbReference type="Proteomes" id="UP001300261"/>
    </source>
</evidence>